<dbReference type="CDD" id="cd00082">
    <property type="entry name" value="HisKA"/>
    <property type="match status" value="1"/>
</dbReference>
<accession>A0ABT8SJF0</accession>
<dbReference type="PRINTS" id="PR00344">
    <property type="entry name" value="BCTRLSENSOR"/>
</dbReference>
<evidence type="ECO:0000256" key="5">
    <source>
        <dbReference type="ARBA" id="ARBA00022777"/>
    </source>
</evidence>
<dbReference type="Pfam" id="PF02518">
    <property type="entry name" value="HATPase_c"/>
    <property type="match status" value="1"/>
</dbReference>
<evidence type="ECO:0000256" key="4">
    <source>
        <dbReference type="ARBA" id="ARBA00022679"/>
    </source>
</evidence>
<gene>
    <name evidence="8" type="ORF">Q0812_01910</name>
</gene>
<evidence type="ECO:0000256" key="2">
    <source>
        <dbReference type="ARBA" id="ARBA00012438"/>
    </source>
</evidence>
<dbReference type="Gene3D" id="3.30.565.10">
    <property type="entry name" value="Histidine kinase-like ATPase, C-terminal domain"/>
    <property type="match status" value="1"/>
</dbReference>
<dbReference type="PANTHER" id="PTHR42878">
    <property type="entry name" value="TWO-COMPONENT HISTIDINE KINASE"/>
    <property type="match status" value="1"/>
</dbReference>
<comment type="caution">
    <text evidence="8">The sequence shown here is derived from an EMBL/GenBank/DDBJ whole genome shotgun (WGS) entry which is preliminary data.</text>
</comment>
<dbReference type="PROSITE" id="PS50109">
    <property type="entry name" value="HIS_KIN"/>
    <property type="match status" value="1"/>
</dbReference>
<evidence type="ECO:0000256" key="1">
    <source>
        <dbReference type="ARBA" id="ARBA00000085"/>
    </source>
</evidence>
<dbReference type="Pfam" id="PF05227">
    <property type="entry name" value="CHASE3"/>
    <property type="match status" value="1"/>
</dbReference>
<dbReference type="RefSeq" id="WP_302108606.1">
    <property type="nucleotide sequence ID" value="NZ_JAUKTR010000001.1"/>
</dbReference>
<comment type="catalytic activity">
    <reaction evidence="1">
        <text>ATP + protein L-histidine = ADP + protein N-phospho-L-histidine.</text>
        <dbReference type="EC" id="2.7.13.3"/>
    </reaction>
</comment>
<evidence type="ECO:0000256" key="3">
    <source>
        <dbReference type="ARBA" id="ARBA00022553"/>
    </source>
</evidence>
<dbReference type="InterPro" id="IPR004358">
    <property type="entry name" value="Sig_transdc_His_kin-like_C"/>
</dbReference>
<keyword evidence="6" id="KW-1133">Transmembrane helix</keyword>
<dbReference type="EMBL" id="JAUKTR010000001">
    <property type="protein sequence ID" value="MDO1558185.1"/>
    <property type="molecule type" value="Genomic_DNA"/>
</dbReference>
<reference evidence="8" key="1">
    <citation type="submission" date="2023-07" db="EMBL/GenBank/DDBJ databases">
        <title>Brevundimonas soil sp. nov., isolated from the soil of chemical plant.</title>
        <authorList>
            <person name="Wu N."/>
        </authorList>
    </citation>
    <scope>NUCLEOTIDE SEQUENCE</scope>
    <source>
        <strain evidence="8">XZ-24</strain>
    </source>
</reference>
<keyword evidence="5" id="KW-0418">Kinase</keyword>
<dbReference type="CDD" id="cd19410">
    <property type="entry name" value="HK9-like_sensor"/>
    <property type="match status" value="1"/>
</dbReference>
<evidence type="ECO:0000256" key="6">
    <source>
        <dbReference type="SAM" id="Phobius"/>
    </source>
</evidence>
<feature type="transmembrane region" description="Helical" evidence="6">
    <location>
        <begin position="20"/>
        <end position="41"/>
    </location>
</feature>
<organism evidence="8 9">
    <name type="scientific">Peiella sedimenti</name>
    <dbReference type="NCBI Taxonomy" id="3061083"/>
    <lineage>
        <taxon>Bacteria</taxon>
        <taxon>Pseudomonadati</taxon>
        <taxon>Pseudomonadota</taxon>
        <taxon>Alphaproteobacteria</taxon>
        <taxon>Caulobacterales</taxon>
        <taxon>Caulobacteraceae</taxon>
        <taxon>Peiella</taxon>
    </lineage>
</organism>
<evidence type="ECO:0000313" key="9">
    <source>
        <dbReference type="Proteomes" id="UP001169063"/>
    </source>
</evidence>
<keyword evidence="3" id="KW-0597">Phosphoprotein</keyword>
<proteinExistence type="predicted"/>
<evidence type="ECO:0000313" key="8">
    <source>
        <dbReference type="EMBL" id="MDO1558185.1"/>
    </source>
</evidence>
<dbReference type="InterPro" id="IPR003594">
    <property type="entry name" value="HATPase_dom"/>
</dbReference>
<protein>
    <recommendedName>
        <fullName evidence="2">histidine kinase</fullName>
        <ecNumber evidence="2">2.7.13.3</ecNumber>
    </recommendedName>
</protein>
<dbReference type="Proteomes" id="UP001169063">
    <property type="component" value="Unassembled WGS sequence"/>
</dbReference>
<dbReference type="SMART" id="SM00387">
    <property type="entry name" value="HATPase_c"/>
    <property type="match status" value="1"/>
</dbReference>
<name>A0ABT8SJF0_9CAUL</name>
<dbReference type="InterPro" id="IPR036097">
    <property type="entry name" value="HisK_dim/P_sf"/>
</dbReference>
<dbReference type="InterPro" id="IPR003661">
    <property type="entry name" value="HisK_dim/P_dom"/>
</dbReference>
<feature type="transmembrane region" description="Helical" evidence="6">
    <location>
        <begin position="191"/>
        <end position="215"/>
    </location>
</feature>
<dbReference type="InterPro" id="IPR036890">
    <property type="entry name" value="HATPase_C_sf"/>
</dbReference>
<sequence>MSRLSETLGFLRTPTFGRTVFILLSSAFSLLALTGLMSLWISGRINELNERVEHTFEVRAEVQGMVGALADAETYQRGHLLTGQLDAVRDYEAARREALERFERLERLVADNPEQQARLSELEPVLQLRFSILDRTLAAARAGRGDEAIRIIRGGEGLRAMERLRSDLALVDETEAELLGDRRALTRESDLLNLAVNLIGTALIFALGFASLWLLRRYLIELQNSRAEIAEINRGLEATVKERTADLIAANEEVQKFAYIVSHDLRAPLVNVTGYTSELATAAKALTRQMDTVKDKAPELLDADAVLAIEEDVPEALGFIRTSTEKMDRLINAILKLSREGRRTPQPQWLDMTELLRGIADSVQHQVSEAEGEIAVDRLPRLESDRLFIEQIFGNLVDNALKYRDPQRPPRISIRGRDEPGGWTVYEVEDNGRGVSEADRERVFELFRRAGKQDKPGEGLGLAFVRQSVRRLGGSIELDSELGKGSTFRLKFPKRLSAVTSEEDSR</sequence>
<dbReference type="PANTHER" id="PTHR42878:SF15">
    <property type="entry name" value="BACTERIOPHYTOCHROME"/>
    <property type="match status" value="1"/>
</dbReference>
<dbReference type="EC" id="2.7.13.3" evidence="2"/>
<dbReference type="InterPro" id="IPR050351">
    <property type="entry name" value="BphY/WalK/GraS-like"/>
</dbReference>
<keyword evidence="4" id="KW-0808">Transferase</keyword>
<keyword evidence="9" id="KW-1185">Reference proteome</keyword>
<keyword evidence="6" id="KW-0812">Transmembrane</keyword>
<dbReference type="SUPFAM" id="SSF55874">
    <property type="entry name" value="ATPase domain of HSP90 chaperone/DNA topoisomerase II/histidine kinase"/>
    <property type="match status" value="1"/>
</dbReference>
<dbReference type="InterPro" id="IPR005467">
    <property type="entry name" value="His_kinase_dom"/>
</dbReference>
<dbReference type="Gene3D" id="1.10.287.130">
    <property type="match status" value="1"/>
</dbReference>
<dbReference type="SUPFAM" id="SSF47384">
    <property type="entry name" value="Homodimeric domain of signal transducing histidine kinase"/>
    <property type="match status" value="1"/>
</dbReference>
<feature type="domain" description="Histidine kinase" evidence="7">
    <location>
        <begin position="260"/>
        <end position="496"/>
    </location>
</feature>
<evidence type="ECO:0000259" key="7">
    <source>
        <dbReference type="PROSITE" id="PS50109"/>
    </source>
</evidence>
<keyword evidence="6" id="KW-0472">Membrane</keyword>
<dbReference type="InterPro" id="IPR007891">
    <property type="entry name" value="CHASE3"/>
</dbReference>